<accession>A0A7W6GM63</accession>
<keyword evidence="4" id="KW-1185">Reference proteome</keyword>
<sequence>MASITAPEQDRVGFRWQRLLIPAVILTLMTVAGLWLWSAMDSRTGVERPRTPSTTVDLLPPPPPPPPPPPQEETPPEKLDTPSPDPTPTPTPDPTPEAPAPMSIDAPATAGSDAFGMRAGSGGGMGSPGSLGTCIGTNCGRGGGGGGVSDSFYRQYLSSALQNALRRDKAIQRERFSMTVLIWVDGNGRVTRAEKVSGTGNADLDDRVIASLRGVSSLRAPQPGIQFPQRTVVRGTRS</sequence>
<evidence type="ECO:0000256" key="2">
    <source>
        <dbReference type="SAM" id="Phobius"/>
    </source>
</evidence>
<keyword evidence="2" id="KW-0812">Transmembrane</keyword>
<keyword evidence="2" id="KW-0472">Membrane</keyword>
<reference evidence="3 4" key="1">
    <citation type="submission" date="2020-08" db="EMBL/GenBank/DDBJ databases">
        <title>Genomic Encyclopedia of Type Strains, Phase IV (KMG-IV): sequencing the most valuable type-strain genomes for metagenomic binning, comparative biology and taxonomic classification.</title>
        <authorList>
            <person name="Goeker M."/>
        </authorList>
    </citation>
    <scope>NUCLEOTIDE SEQUENCE [LARGE SCALE GENOMIC DNA]</scope>
    <source>
        <strain evidence="3 4">DSM 29348</strain>
    </source>
</reference>
<name>A0A7W6GM63_9SPHN</name>
<feature type="compositionally biased region" description="Pro residues" evidence="1">
    <location>
        <begin position="59"/>
        <end position="73"/>
    </location>
</feature>
<evidence type="ECO:0000256" key="1">
    <source>
        <dbReference type="SAM" id="MobiDB-lite"/>
    </source>
</evidence>
<evidence type="ECO:0000313" key="4">
    <source>
        <dbReference type="Proteomes" id="UP000552757"/>
    </source>
</evidence>
<dbReference type="Proteomes" id="UP000552757">
    <property type="component" value="Unassembled WGS sequence"/>
</dbReference>
<feature type="compositionally biased region" description="Pro residues" evidence="1">
    <location>
        <begin position="83"/>
        <end position="99"/>
    </location>
</feature>
<gene>
    <name evidence="3" type="ORF">GGR44_000081</name>
</gene>
<dbReference type="AlphaFoldDB" id="A0A7W6GM63"/>
<proteinExistence type="predicted"/>
<organism evidence="3 4">
    <name type="scientific">Sphingobium fontiphilum</name>
    <dbReference type="NCBI Taxonomy" id="944425"/>
    <lineage>
        <taxon>Bacteria</taxon>
        <taxon>Pseudomonadati</taxon>
        <taxon>Pseudomonadota</taxon>
        <taxon>Alphaproteobacteria</taxon>
        <taxon>Sphingomonadales</taxon>
        <taxon>Sphingomonadaceae</taxon>
        <taxon>Sphingobium</taxon>
    </lineage>
</organism>
<comment type="caution">
    <text evidence="3">The sequence shown here is derived from an EMBL/GenBank/DDBJ whole genome shotgun (WGS) entry which is preliminary data.</text>
</comment>
<dbReference type="EMBL" id="JACIEB010000001">
    <property type="protein sequence ID" value="MBB3980450.1"/>
    <property type="molecule type" value="Genomic_DNA"/>
</dbReference>
<dbReference type="SUPFAM" id="SSF74653">
    <property type="entry name" value="TolA/TonB C-terminal domain"/>
    <property type="match status" value="1"/>
</dbReference>
<dbReference type="Gene3D" id="3.30.1150.10">
    <property type="match status" value="1"/>
</dbReference>
<protein>
    <submittedName>
        <fullName evidence="3">TonB family protein</fullName>
    </submittedName>
</protein>
<feature type="transmembrane region" description="Helical" evidence="2">
    <location>
        <begin position="20"/>
        <end position="40"/>
    </location>
</feature>
<feature type="region of interest" description="Disordered" evidence="1">
    <location>
        <begin position="45"/>
        <end position="124"/>
    </location>
</feature>
<keyword evidence="2" id="KW-1133">Transmembrane helix</keyword>
<evidence type="ECO:0000313" key="3">
    <source>
        <dbReference type="EMBL" id="MBB3980450.1"/>
    </source>
</evidence>